<dbReference type="EMBL" id="MU129156">
    <property type="protein sequence ID" value="KAF9505391.1"/>
    <property type="molecule type" value="Genomic_DNA"/>
</dbReference>
<gene>
    <name evidence="1" type="ORF">BS47DRAFT_1368110</name>
</gene>
<proteinExistence type="predicted"/>
<comment type="caution">
    <text evidence="1">The sequence shown here is derived from an EMBL/GenBank/DDBJ whole genome shotgun (WGS) entry which is preliminary data.</text>
</comment>
<keyword evidence="2" id="KW-1185">Reference proteome</keyword>
<accession>A0A9P6AGN2</accession>
<sequence>MVPHTHPGGCVALLGPISLCETLPKECTDGTLGEIQWQCHTPTKVVHSLHNIQPNQCTDQVQDETQDHTATHTPQPLIFHNIYKDETNMAPHTHFGTCVAISVPHTCFSRCVAILAPLSLCKTPSDEWPEKAYGKIQSVQPIRPQPPSLKNYNTTTNQICHTPAEVGTFPP</sequence>
<evidence type="ECO:0000313" key="2">
    <source>
        <dbReference type="Proteomes" id="UP000886523"/>
    </source>
</evidence>
<dbReference type="AlphaFoldDB" id="A0A9P6AGN2"/>
<reference evidence="1" key="1">
    <citation type="journal article" date="2020" name="Nat. Commun.">
        <title>Large-scale genome sequencing of mycorrhizal fungi provides insights into the early evolution of symbiotic traits.</title>
        <authorList>
            <person name="Miyauchi S."/>
            <person name="Kiss E."/>
            <person name="Kuo A."/>
            <person name="Drula E."/>
            <person name="Kohler A."/>
            <person name="Sanchez-Garcia M."/>
            <person name="Morin E."/>
            <person name="Andreopoulos B."/>
            <person name="Barry K.W."/>
            <person name="Bonito G."/>
            <person name="Buee M."/>
            <person name="Carver A."/>
            <person name="Chen C."/>
            <person name="Cichocki N."/>
            <person name="Clum A."/>
            <person name="Culley D."/>
            <person name="Crous P.W."/>
            <person name="Fauchery L."/>
            <person name="Girlanda M."/>
            <person name="Hayes R.D."/>
            <person name="Keri Z."/>
            <person name="LaButti K."/>
            <person name="Lipzen A."/>
            <person name="Lombard V."/>
            <person name="Magnuson J."/>
            <person name="Maillard F."/>
            <person name="Murat C."/>
            <person name="Nolan M."/>
            <person name="Ohm R.A."/>
            <person name="Pangilinan J."/>
            <person name="Pereira M.F."/>
            <person name="Perotto S."/>
            <person name="Peter M."/>
            <person name="Pfister S."/>
            <person name="Riley R."/>
            <person name="Sitrit Y."/>
            <person name="Stielow J.B."/>
            <person name="Szollosi G."/>
            <person name="Zifcakova L."/>
            <person name="Stursova M."/>
            <person name="Spatafora J.W."/>
            <person name="Tedersoo L."/>
            <person name="Vaario L.M."/>
            <person name="Yamada A."/>
            <person name="Yan M."/>
            <person name="Wang P."/>
            <person name="Xu J."/>
            <person name="Bruns T."/>
            <person name="Baldrian P."/>
            <person name="Vilgalys R."/>
            <person name="Dunand C."/>
            <person name="Henrissat B."/>
            <person name="Grigoriev I.V."/>
            <person name="Hibbett D."/>
            <person name="Nagy L.G."/>
            <person name="Martin F.M."/>
        </authorList>
    </citation>
    <scope>NUCLEOTIDE SEQUENCE</scope>
    <source>
        <strain evidence="1">UP504</strain>
    </source>
</reference>
<name>A0A9P6AGN2_9AGAM</name>
<dbReference type="Proteomes" id="UP000886523">
    <property type="component" value="Unassembled WGS sequence"/>
</dbReference>
<organism evidence="1 2">
    <name type="scientific">Hydnum rufescens UP504</name>
    <dbReference type="NCBI Taxonomy" id="1448309"/>
    <lineage>
        <taxon>Eukaryota</taxon>
        <taxon>Fungi</taxon>
        <taxon>Dikarya</taxon>
        <taxon>Basidiomycota</taxon>
        <taxon>Agaricomycotina</taxon>
        <taxon>Agaricomycetes</taxon>
        <taxon>Cantharellales</taxon>
        <taxon>Hydnaceae</taxon>
        <taxon>Hydnum</taxon>
    </lineage>
</organism>
<evidence type="ECO:0000313" key="1">
    <source>
        <dbReference type="EMBL" id="KAF9505391.1"/>
    </source>
</evidence>
<protein>
    <submittedName>
        <fullName evidence="1">Uncharacterized protein</fullName>
    </submittedName>
</protein>